<dbReference type="GeneID" id="28822610"/>
<keyword evidence="3" id="KW-1185">Reference proteome</keyword>
<dbReference type="SUPFAM" id="SSF51197">
    <property type="entry name" value="Clavaminate synthase-like"/>
    <property type="match status" value="1"/>
</dbReference>
<dbReference type="InterPro" id="IPR026992">
    <property type="entry name" value="DIOX_N"/>
</dbReference>
<dbReference type="Proteomes" id="UP000070700">
    <property type="component" value="Unassembled WGS sequence"/>
</dbReference>
<organism evidence="2 3">
    <name type="scientific">Mollisia scopiformis</name>
    <name type="common">Conifer needle endophyte fungus</name>
    <name type="synonym">Phialocephala scopiformis</name>
    <dbReference type="NCBI Taxonomy" id="149040"/>
    <lineage>
        <taxon>Eukaryota</taxon>
        <taxon>Fungi</taxon>
        <taxon>Dikarya</taxon>
        <taxon>Ascomycota</taxon>
        <taxon>Pezizomycotina</taxon>
        <taxon>Leotiomycetes</taxon>
        <taxon>Helotiales</taxon>
        <taxon>Mollisiaceae</taxon>
        <taxon>Mollisia</taxon>
    </lineage>
</organism>
<dbReference type="KEGG" id="psco:LY89DRAFT_666130"/>
<dbReference type="InterPro" id="IPR027443">
    <property type="entry name" value="IPNS-like_sf"/>
</dbReference>
<dbReference type="RefSeq" id="XP_018074813.1">
    <property type="nucleotide sequence ID" value="XM_018212884.1"/>
</dbReference>
<evidence type="ECO:0000313" key="3">
    <source>
        <dbReference type="Proteomes" id="UP000070700"/>
    </source>
</evidence>
<evidence type="ECO:0000313" key="2">
    <source>
        <dbReference type="EMBL" id="KUJ20458.1"/>
    </source>
</evidence>
<dbReference type="AlphaFoldDB" id="A0A194XJY1"/>
<dbReference type="EMBL" id="KQ947409">
    <property type="protein sequence ID" value="KUJ20458.1"/>
    <property type="molecule type" value="Genomic_DNA"/>
</dbReference>
<proteinExistence type="predicted"/>
<dbReference type="InParanoid" id="A0A194XJY1"/>
<feature type="domain" description="Non-haem dioxygenase N-terminal" evidence="1">
    <location>
        <begin position="31"/>
        <end position="123"/>
    </location>
</feature>
<dbReference type="Gene3D" id="2.60.120.330">
    <property type="entry name" value="B-lactam Antibiotic, Isopenicillin N Synthase, Chain"/>
    <property type="match status" value="1"/>
</dbReference>
<dbReference type="Pfam" id="PF14226">
    <property type="entry name" value="DIOX_N"/>
    <property type="match status" value="1"/>
</dbReference>
<reference evidence="2 3" key="1">
    <citation type="submission" date="2015-10" db="EMBL/GenBank/DDBJ databases">
        <title>Full genome of DAOMC 229536 Phialocephala scopiformis, a fungal endophyte of spruce producing the potent anti-insectan compound rugulosin.</title>
        <authorList>
            <consortium name="DOE Joint Genome Institute"/>
            <person name="Walker A.K."/>
            <person name="Frasz S.L."/>
            <person name="Seifert K.A."/>
            <person name="Miller J.D."/>
            <person name="Mondo S.J."/>
            <person name="Labutti K."/>
            <person name="Lipzen A."/>
            <person name="Dockter R."/>
            <person name="Kennedy M."/>
            <person name="Grigoriev I.V."/>
            <person name="Spatafora J.W."/>
        </authorList>
    </citation>
    <scope>NUCLEOTIDE SEQUENCE [LARGE SCALE GENOMIC DNA]</scope>
    <source>
        <strain evidence="2 3">CBS 120377</strain>
    </source>
</reference>
<protein>
    <recommendedName>
        <fullName evidence="1">Non-haem dioxygenase N-terminal domain-containing protein</fullName>
    </recommendedName>
</protein>
<dbReference type="OrthoDB" id="406156at2759"/>
<name>A0A194XJY1_MOLSC</name>
<accession>A0A194XJY1</accession>
<sequence length="214" mass="24499">MKAEDQPIIQCGEYQSLPETTADLDWMEMRILDFSLFDKSGGKNKLALQLKHAIHNLGCFYIINFGLSQDDIAQQFSLATSTFSLPQSEKNKFIDCKSNPTLGYKPTGERVMTQGIRDAVEIYDDLKCSSFFGPYLRPPPCVKQKGETEHFCKAIHEQALHRLLVLTAIIMEMADKESLSVIHGFDTMSESRMRYMIQHPRSEELALFRFEYAI</sequence>
<evidence type="ECO:0000259" key="1">
    <source>
        <dbReference type="Pfam" id="PF14226"/>
    </source>
</evidence>
<gene>
    <name evidence="2" type="ORF">LY89DRAFT_666130</name>
</gene>